<accession>A0A923MDK6</accession>
<comment type="similarity">
    <text evidence="1">Belongs to the thioesterase PaaI family.</text>
</comment>
<dbReference type="RefSeq" id="WP_187084710.1">
    <property type="nucleotide sequence ID" value="NZ_JACORU010000015.1"/>
</dbReference>
<dbReference type="SUPFAM" id="SSF54637">
    <property type="entry name" value="Thioesterase/thiol ester dehydrase-isomerase"/>
    <property type="match status" value="1"/>
</dbReference>
<dbReference type="Pfam" id="PF03061">
    <property type="entry name" value="4HBT"/>
    <property type="match status" value="1"/>
</dbReference>
<name>A0A923MDK6_9BURK</name>
<feature type="domain" description="Thioesterase" evidence="3">
    <location>
        <begin position="42"/>
        <end position="117"/>
    </location>
</feature>
<gene>
    <name evidence="4" type="ORF">H8R02_27275</name>
</gene>
<evidence type="ECO:0000313" key="5">
    <source>
        <dbReference type="Proteomes" id="UP000596827"/>
    </source>
</evidence>
<sequence>MTLSTGNPLLDDLGIRVVEWRTGHCEMEMEVRERHLNRRGRLQGGVTATLLDAACGYAGLLREGDSEPGDAATITLTVNYLGKLGHGRLRAVGRVTGSGRSIYFASGELYAPDGALAATAQGSFKRASLASPGA</sequence>
<dbReference type="Proteomes" id="UP000596827">
    <property type="component" value="Unassembled WGS sequence"/>
</dbReference>
<dbReference type="PANTHER" id="PTHR21660">
    <property type="entry name" value="THIOESTERASE SUPERFAMILY MEMBER-RELATED"/>
    <property type="match status" value="1"/>
</dbReference>
<evidence type="ECO:0000256" key="1">
    <source>
        <dbReference type="ARBA" id="ARBA00008324"/>
    </source>
</evidence>
<evidence type="ECO:0000313" key="4">
    <source>
        <dbReference type="EMBL" id="MBC5768196.1"/>
    </source>
</evidence>
<dbReference type="GO" id="GO:0047617">
    <property type="term" value="F:fatty acyl-CoA hydrolase activity"/>
    <property type="evidence" value="ECO:0007669"/>
    <property type="project" value="InterPro"/>
</dbReference>
<evidence type="ECO:0000256" key="2">
    <source>
        <dbReference type="ARBA" id="ARBA00022801"/>
    </source>
</evidence>
<evidence type="ECO:0000259" key="3">
    <source>
        <dbReference type="Pfam" id="PF03061"/>
    </source>
</evidence>
<dbReference type="InterPro" id="IPR029069">
    <property type="entry name" value="HotDog_dom_sf"/>
</dbReference>
<dbReference type="PANTHER" id="PTHR21660:SF1">
    <property type="entry name" value="ACYL-COENZYME A THIOESTERASE 13"/>
    <property type="match status" value="1"/>
</dbReference>
<dbReference type="InterPro" id="IPR003736">
    <property type="entry name" value="PAAI_dom"/>
</dbReference>
<dbReference type="NCBIfam" id="TIGR00369">
    <property type="entry name" value="unchar_dom_1"/>
    <property type="match status" value="1"/>
</dbReference>
<keyword evidence="2" id="KW-0378">Hydrolase</keyword>
<dbReference type="EMBL" id="JACORU010000015">
    <property type="protein sequence ID" value="MBC5768196.1"/>
    <property type="molecule type" value="Genomic_DNA"/>
</dbReference>
<dbReference type="Gene3D" id="3.10.129.10">
    <property type="entry name" value="Hotdog Thioesterase"/>
    <property type="match status" value="1"/>
</dbReference>
<reference evidence="4" key="1">
    <citation type="submission" date="2020-08" db="EMBL/GenBank/DDBJ databases">
        <title>Ramlibacter sp. GTP1 16S ribosomal RNA gene genome sequencing and assembly.</title>
        <authorList>
            <person name="Kang M."/>
        </authorList>
    </citation>
    <scope>NUCLEOTIDE SEQUENCE</scope>
    <source>
        <strain evidence="4">GTP1</strain>
    </source>
</reference>
<dbReference type="CDD" id="cd03443">
    <property type="entry name" value="PaaI_thioesterase"/>
    <property type="match status" value="1"/>
</dbReference>
<comment type="caution">
    <text evidence="4">The sequence shown here is derived from an EMBL/GenBank/DDBJ whole genome shotgun (WGS) entry which is preliminary data.</text>
</comment>
<dbReference type="AlphaFoldDB" id="A0A923MDK6"/>
<proteinExistence type="inferred from homology"/>
<organism evidence="4 5">
    <name type="scientific">Ramlibacter albus</name>
    <dbReference type="NCBI Taxonomy" id="2079448"/>
    <lineage>
        <taxon>Bacteria</taxon>
        <taxon>Pseudomonadati</taxon>
        <taxon>Pseudomonadota</taxon>
        <taxon>Betaproteobacteria</taxon>
        <taxon>Burkholderiales</taxon>
        <taxon>Comamonadaceae</taxon>
        <taxon>Ramlibacter</taxon>
    </lineage>
</organism>
<keyword evidence="5" id="KW-1185">Reference proteome</keyword>
<dbReference type="InterPro" id="IPR039298">
    <property type="entry name" value="ACOT13"/>
</dbReference>
<dbReference type="InterPro" id="IPR006683">
    <property type="entry name" value="Thioestr_dom"/>
</dbReference>
<protein>
    <submittedName>
        <fullName evidence="4">PaaI family thioesterase</fullName>
    </submittedName>
</protein>